<keyword evidence="5 9" id="KW-0067">ATP-binding</keyword>
<dbReference type="NCBIfam" id="NF008957">
    <property type="entry name" value="PRK12300.1"/>
    <property type="match status" value="1"/>
</dbReference>
<feature type="domain" description="Leucine--tRNA ligase RagD-binding" evidence="13">
    <location>
        <begin position="941"/>
        <end position="1013"/>
    </location>
</feature>
<dbReference type="InterPro" id="IPR013155">
    <property type="entry name" value="M/V/L/I-tRNA-synth_anticd-bd"/>
</dbReference>
<evidence type="ECO:0000256" key="3">
    <source>
        <dbReference type="ARBA" id="ARBA00022598"/>
    </source>
</evidence>
<feature type="domain" description="Leucine--tRNA ligase ubiquitin-like" evidence="12">
    <location>
        <begin position="1064"/>
        <end position="1173"/>
    </location>
</feature>
<keyword evidence="7 9" id="KW-0030">Aminoacyl-tRNA synthetase</keyword>
<dbReference type="PANTHER" id="PTHR45794:SF1">
    <property type="entry name" value="LEUCINE--TRNA LIGASE, CYTOPLASMIC"/>
    <property type="match status" value="1"/>
</dbReference>
<dbReference type="AlphaFoldDB" id="R7V1P3"/>
<feature type="domain" description="Aminoacyl-tRNA synthetase class Ia" evidence="10">
    <location>
        <begin position="179"/>
        <end position="759"/>
    </location>
</feature>
<dbReference type="Pfam" id="PF00133">
    <property type="entry name" value="tRNA-synt_1"/>
    <property type="match status" value="2"/>
</dbReference>
<dbReference type="InterPro" id="IPR014729">
    <property type="entry name" value="Rossmann-like_a/b/a_fold"/>
</dbReference>
<evidence type="ECO:0000256" key="1">
    <source>
        <dbReference type="ARBA" id="ARBA00005594"/>
    </source>
</evidence>
<dbReference type="EMBL" id="KB295685">
    <property type="protein sequence ID" value="ELU12763.1"/>
    <property type="molecule type" value="Genomic_DNA"/>
</dbReference>
<dbReference type="PANTHER" id="PTHR45794">
    <property type="entry name" value="LEUCYL-TRNA SYNTHETASE"/>
    <property type="match status" value="1"/>
</dbReference>
<dbReference type="InterPro" id="IPR001412">
    <property type="entry name" value="aa-tRNA-synth_I_CS"/>
</dbReference>
<organism evidence="14">
    <name type="scientific">Capitella teleta</name>
    <name type="common">Polychaete worm</name>
    <dbReference type="NCBI Taxonomy" id="283909"/>
    <lineage>
        <taxon>Eukaryota</taxon>
        <taxon>Metazoa</taxon>
        <taxon>Spiralia</taxon>
        <taxon>Lophotrochozoa</taxon>
        <taxon>Annelida</taxon>
        <taxon>Polychaeta</taxon>
        <taxon>Sedentaria</taxon>
        <taxon>Scolecida</taxon>
        <taxon>Capitellidae</taxon>
        <taxon>Capitella</taxon>
    </lineage>
</organism>
<dbReference type="Pfam" id="PF22947">
    <property type="entry name" value="ULD_3"/>
    <property type="match status" value="1"/>
</dbReference>
<evidence type="ECO:0000256" key="6">
    <source>
        <dbReference type="ARBA" id="ARBA00022917"/>
    </source>
</evidence>
<evidence type="ECO:0000256" key="8">
    <source>
        <dbReference type="ARBA" id="ARBA00030520"/>
    </source>
</evidence>
<keyword evidence="4 9" id="KW-0547">Nucleotide-binding</keyword>
<evidence type="ECO:0000256" key="4">
    <source>
        <dbReference type="ARBA" id="ARBA00022741"/>
    </source>
</evidence>
<dbReference type="HOGENOM" id="CLU_004174_1_0_1"/>
<dbReference type="EMBL" id="AMQN01005317">
    <property type="status" value="NOT_ANNOTATED_CDS"/>
    <property type="molecule type" value="Genomic_DNA"/>
</dbReference>
<evidence type="ECO:0000256" key="5">
    <source>
        <dbReference type="ARBA" id="ARBA00022840"/>
    </source>
</evidence>
<evidence type="ECO:0000313" key="14">
    <source>
        <dbReference type="EMBL" id="ELU12763.1"/>
    </source>
</evidence>
<dbReference type="SUPFAM" id="SSF50677">
    <property type="entry name" value="ValRS/IleRS/LeuRS editing domain"/>
    <property type="match status" value="1"/>
</dbReference>
<dbReference type="InterPro" id="IPR054509">
    <property type="entry name" value="LARS1_ULD"/>
</dbReference>
<dbReference type="InterPro" id="IPR002300">
    <property type="entry name" value="aa-tRNA-synth_Ia"/>
</dbReference>
<proteinExistence type="inferred from homology"/>
<keyword evidence="3 9" id="KW-0436">Ligase</keyword>
<sequence>MAQSTDKTRKGSAKLNQLVDIEGQVQKKWAKERIFEVDAPQPGSEDAKKDKYMTTFPFPYMNGRLHLGHTFSLSKCEYAMGFNRLLGKRCLWPFGFHCTGMPIKACADKLKREMEDFGYPPQFPDEQPKEEKKEEREEPIIVDKAKGKKSKAAAKAGGLTYQWQIMQSLGLTNEEIKDFADPMHWLSYFPPKAQSDLMRMGLKIDWRRSFITTDVNPFFDSFVKWQFFHFKSRNKVKFGKRYTIYSPKDRQPCMDHDRSVGENVGPQEYTLIKMKAQQPYPKKLSVVGKKPVYLVAATLRPETMYGQTNCWVRPDMSYIAFETNKEEIWVCTARAARNMAYQEYSAKFGVVKKVADLTGQDILGMALSAPLAVNKIIYTLPMMTIKEDKGTGIVTSVPSDSPDDFAALRDLKNKQPMREKFGITDTMVLPFDPVPIIEIPGFGDLAAVTVCEQLGVKSQNDKDKLADAKQQVYLKGFYEGVMTIGPYKGQKVQDAKKPIQKELLSKNEACIYKEPEKLIVSRSGDECVVALCDQWYLDYGEEQWRSMCLKHLESMELYAEETRKNFIATFDWLHEHACSRSYGLGTKLPWDPQYLIESLSDSTIYMSYYTVCHLLQGGSYDGSKGSPLGIKPEELIPEVWDYIFFKDAKKPKSTIPLAKLDQLRLEFQSWYPVDMRASGKDLVPNHLTYYIYNHVAIWPTESDKWPKSVRANGHLLLNSEKMSKSTGNFLTLSEAIAKFSADGMRFCLADAGDGIEDANFVESQAEAVILRLYTYLEWVKEMIANKGTLRTGPADSFNDRVFLSEINKAAAETKGHYERMLYKEALKTGFFEFQASRDKYRELALDGMHVDLVWKFIECQTLILSPICPHLCEHIWGLIGNKLSIMHALWPQSGKVDEILVSSSQYLMDAVHDFRLRRKNIMLPKKNKPAPIKPSHCTIYIAKTYPPWQNTVLTTLRKLHDDKNGLPDNKIIAGQLSKEASLKKYMKKVMPFVQLLKERIAKMGLKALNLTLDFDEEKVLAENLAYIASTLDVEGVKSEWSEKADDKIRDDCTPGQPFIVYRNEPCVNMTFVNPQANNGHFQMTVPIYEGDHPLQIISRMLRQDRGIKDAKRVKLMRYEDVEMGPRRMPVMGQTEEGKVAVEANDAFSIQSEAVMVQTNGKKINVGSQMAYYVN</sequence>
<dbReference type="SUPFAM" id="SSF47323">
    <property type="entry name" value="Anticodon-binding domain of a subclass of class I aminoacyl-tRNA synthetases"/>
    <property type="match status" value="1"/>
</dbReference>
<accession>R7V1P3</accession>
<dbReference type="PROSITE" id="PS00178">
    <property type="entry name" value="AA_TRNA_LIGASE_I"/>
    <property type="match status" value="1"/>
</dbReference>
<dbReference type="Gene3D" id="1.10.730.10">
    <property type="entry name" value="Isoleucyl-tRNA Synthetase, Domain 1"/>
    <property type="match status" value="1"/>
</dbReference>
<dbReference type="InterPro" id="IPR009080">
    <property type="entry name" value="tRNAsynth_Ia_anticodon-bd"/>
</dbReference>
<dbReference type="EnsemblMetazoa" id="CapteT170431">
    <property type="protein sequence ID" value="CapteP170431"/>
    <property type="gene ID" value="CapteG170431"/>
</dbReference>
<keyword evidence="16" id="KW-1185">Reference proteome</keyword>
<reference evidence="14 16" key="2">
    <citation type="journal article" date="2013" name="Nature">
        <title>Insights into bilaterian evolution from three spiralian genomes.</title>
        <authorList>
            <person name="Simakov O."/>
            <person name="Marletaz F."/>
            <person name="Cho S.J."/>
            <person name="Edsinger-Gonzales E."/>
            <person name="Havlak P."/>
            <person name="Hellsten U."/>
            <person name="Kuo D.H."/>
            <person name="Larsson T."/>
            <person name="Lv J."/>
            <person name="Arendt D."/>
            <person name="Savage R."/>
            <person name="Osoegawa K."/>
            <person name="de Jong P."/>
            <person name="Grimwood J."/>
            <person name="Chapman J.A."/>
            <person name="Shapiro H."/>
            <person name="Aerts A."/>
            <person name="Otillar R.P."/>
            <person name="Terry A.Y."/>
            <person name="Boore J.L."/>
            <person name="Grigoriev I.V."/>
            <person name="Lindberg D.R."/>
            <person name="Seaver E.C."/>
            <person name="Weisblat D.A."/>
            <person name="Putnam N.H."/>
            <person name="Rokhsar D.S."/>
        </authorList>
    </citation>
    <scope>NUCLEOTIDE SEQUENCE</scope>
    <source>
        <strain evidence="14 16">I ESC-2004</strain>
    </source>
</reference>
<dbReference type="NCBIfam" id="TIGR00395">
    <property type="entry name" value="leuS_arch"/>
    <property type="match status" value="1"/>
</dbReference>
<dbReference type="FunFam" id="3.90.740.10:FF:000001">
    <property type="entry name" value="Leucine--tRNA ligase, cytoplasmic"/>
    <property type="match status" value="1"/>
</dbReference>
<dbReference type="Gene3D" id="3.40.50.620">
    <property type="entry name" value="HUPs"/>
    <property type="match status" value="1"/>
</dbReference>
<feature type="domain" description="Aminoacyl-tRNA synthetase class Ia" evidence="10">
    <location>
        <begin position="25"/>
        <end position="109"/>
    </location>
</feature>
<dbReference type="FunCoup" id="R7V1P3">
    <property type="interactions" value="1690"/>
</dbReference>
<dbReference type="FunFam" id="1.10.730.10:FF:000084">
    <property type="entry name" value="Leucyl-tRNA synthetase b"/>
    <property type="match status" value="1"/>
</dbReference>
<evidence type="ECO:0000259" key="12">
    <source>
        <dbReference type="Pfam" id="PF22947"/>
    </source>
</evidence>
<reference evidence="15" key="3">
    <citation type="submission" date="2015-06" db="UniProtKB">
        <authorList>
            <consortium name="EnsemblMetazoa"/>
        </authorList>
    </citation>
    <scope>IDENTIFICATION</scope>
</reference>
<dbReference type="Proteomes" id="UP000014760">
    <property type="component" value="Unassembled WGS sequence"/>
</dbReference>
<dbReference type="GO" id="GO:0002161">
    <property type="term" value="F:aminoacyl-tRNA deacylase activity"/>
    <property type="evidence" value="ECO:0007669"/>
    <property type="project" value="InterPro"/>
</dbReference>
<evidence type="ECO:0000313" key="15">
    <source>
        <dbReference type="EnsemblMetazoa" id="CapteP170431"/>
    </source>
</evidence>
<gene>
    <name evidence="14" type="ORF">CAPTEDRAFT_170431</name>
</gene>
<dbReference type="CDD" id="cd07959">
    <property type="entry name" value="Anticodon_Ia_Leu_AEc"/>
    <property type="match status" value="1"/>
</dbReference>
<evidence type="ECO:0000259" key="10">
    <source>
        <dbReference type="Pfam" id="PF00133"/>
    </source>
</evidence>
<evidence type="ECO:0000259" key="13">
    <source>
        <dbReference type="Pfam" id="PF24810"/>
    </source>
</evidence>
<comment type="similarity">
    <text evidence="1 9">Belongs to the class-I aminoacyl-tRNA synthetase family.</text>
</comment>
<feature type="domain" description="Methionyl/Valyl/Leucyl/Isoleucyl-tRNA synthetase anticodon-binding" evidence="11">
    <location>
        <begin position="799"/>
        <end position="928"/>
    </location>
</feature>
<dbReference type="GO" id="GO:0004823">
    <property type="term" value="F:leucine-tRNA ligase activity"/>
    <property type="evidence" value="ECO:0007669"/>
    <property type="project" value="UniProtKB-EC"/>
</dbReference>
<dbReference type="STRING" id="283909.R7V1P3"/>
<dbReference type="OMA" id="KFIEWQF"/>
<dbReference type="OrthoDB" id="10249672at2759"/>
<evidence type="ECO:0000256" key="2">
    <source>
        <dbReference type="ARBA" id="ARBA00013164"/>
    </source>
</evidence>
<dbReference type="FunFam" id="3.40.50.620:FF:000326">
    <property type="entry name" value="Leucine--tRNA ligase, cytoplasmic"/>
    <property type="match status" value="1"/>
</dbReference>
<evidence type="ECO:0000259" key="11">
    <source>
        <dbReference type="Pfam" id="PF08264"/>
    </source>
</evidence>
<evidence type="ECO:0000256" key="7">
    <source>
        <dbReference type="ARBA" id="ARBA00023146"/>
    </source>
</evidence>
<protein>
    <recommendedName>
        <fullName evidence="2">leucine--tRNA ligase</fullName>
        <ecNumber evidence="2">6.1.1.4</ecNumber>
    </recommendedName>
    <alternativeName>
        <fullName evidence="8">Leucyl-tRNA synthetase</fullName>
    </alternativeName>
</protein>
<evidence type="ECO:0000313" key="16">
    <source>
        <dbReference type="Proteomes" id="UP000014760"/>
    </source>
</evidence>
<dbReference type="Pfam" id="PF24810">
    <property type="entry name" value="RBD_LARS1"/>
    <property type="match status" value="1"/>
</dbReference>
<dbReference type="InterPro" id="IPR055416">
    <property type="entry name" value="RBD_LARS1"/>
</dbReference>
<dbReference type="SUPFAM" id="SSF52374">
    <property type="entry name" value="Nucleotidylyl transferase"/>
    <property type="match status" value="1"/>
</dbReference>
<dbReference type="GO" id="GO:0006429">
    <property type="term" value="P:leucyl-tRNA aminoacylation"/>
    <property type="evidence" value="ECO:0007669"/>
    <property type="project" value="InterPro"/>
</dbReference>
<name>R7V1P3_CAPTE</name>
<dbReference type="InterPro" id="IPR009008">
    <property type="entry name" value="Val/Leu/Ile-tRNA-synth_edit"/>
</dbReference>
<keyword evidence="6 9" id="KW-0648">Protein biosynthesis</keyword>
<dbReference type="EC" id="6.1.1.4" evidence="2"/>
<dbReference type="InterPro" id="IPR004493">
    <property type="entry name" value="Leu-tRNA-synth_Ia_arc/euk"/>
</dbReference>
<evidence type="ECO:0000256" key="9">
    <source>
        <dbReference type="RuleBase" id="RU363035"/>
    </source>
</evidence>
<reference evidence="16" key="1">
    <citation type="submission" date="2012-12" db="EMBL/GenBank/DDBJ databases">
        <authorList>
            <person name="Hellsten U."/>
            <person name="Grimwood J."/>
            <person name="Chapman J.A."/>
            <person name="Shapiro H."/>
            <person name="Aerts A."/>
            <person name="Otillar R.P."/>
            <person name="Terry A.Y."/>
            <person name="Boore J.L."/>
            <person name="Simakov O."/>
            <person name="Marletaz F."/>
            <person name="Cho S.-J."/>
            <person name="Edsinger-Gonzales E."/>
            <person name="Havlak P."/>
            <person name="Kuo D.-H."/>
            <person name="Larsson T."/>
            <person name="Lv J."/>
            <person name="Arendt D."/>
            <person name="Savage R."/>
            <person name="Osoegawa K."/>
            <person name="de Jong P."/>
            <person name="Lindberg D.R."/>
            <person name="Seaver E.C."/>
            <person name="Weisblat D.A."/>
            <person name="Putnam N.H."/>
            <person name="Grigoriev I.V."/>
            <person name="Rokhsar D.S."/>
        </authorList>
    </citation>
    <scope>NUCLEOTIDE SEQUENCE</scope>
    <source>
        <strain evidence="16">I ESC-2004</strain>
    </source>
</reference>
<dbReference type="GO" id="GO:0005524">
    <property type="term" value="F:ATP binding"/>
    <property type="evidence" value="ECO:0007669"/>
    <property type="project" value="UniProtKB-KW"/>
</dbReference>
<dbReference type="Pfam" id="PF08264">
    <property type="entry name" value="Anticodon_1"/>
    <property type="match status" value="1"/>
</dbReference>
<dbReference type="Gene3D" id="3.90.740.10">
    <property type="entry name" value="Valyl/Leucyl/Isoleucyl-tRNA synthetase, editing domain"/>
    <property type="match status" value="1"/>
</dbReference>